<evidence type="ECO:0000256" key="3">
    <source>
        <dbReference type="SAM" id="MobiDB-lite"/>
    </source>
</evidence>
<feature type="region of interest" description="Disordered" evidence="3">
    <location>
        <begin position="1"/>
        <end position="25"/>
    </location>
</feature>
<sequence>MTEPIPLTGVGGLPLGPPQPVERSDAARNRARLLDSARRIIDIDGVAGLTMDRLATEAGVGKGTIFRRFGSRAGLLSALLDDTEREFQAAFISGPAPLGPGAPPLDRLAAYGRARIELFSTQGDLLRASEAGGMAEERYTVPARRISEVHIASLLRQAEVGGDIRILAFNLLSVLEAILLLPPGAKAELTLSRLARGWDELVDRLRL</sequence>
<dbReference type="Proteomes" id="UP001165586">
    <property type="component" value="Unassembled WGS sequence"/>
</dbReference>
<evidence type="ECO:0000259" key="4">
    <source>
        <dbReference type="PROSITE" id="PS50977"/>
    </source>
</evidence>
<proteinExistence type="predicted"/>
<dbReference type="InterPro" id="IPR009057">
    <property type="entry name" value="Homeodomain-like_sf"/>
</dbReference>
<feature type="DNA-binding region" description="H-T-H motif" evidence="2">
    <location>
        <begin position="50"/>
        <end position="69"/>
    </location>
</feature>
<name>A0ABT2H6C1_9MICO</name>
<dbReference type="PANTHER" id="PTHR30055:SF209">
    <property type="entry name" value="POSSIBLE TRANSCRIPTIONAL REGULATORY PROTEIN (PROBABLY TETR-FAMILY)"/>
    <property type="match status" value="1"/>
</dbReference>
<evidence type="ECO:0000256" key="1">
    <source>
        <dbReference type="ARBA" id="ARBA00023125"/>
    </source>
</evidence>
<dbReference type="RefSeq" id="WP_259540418.1">
    <property type="nucleotide sequence ID" value="NZ_JANLCJ010000006.1"/>
</dbReference>
<feature type="domain" description="HTH tetR-type" evidence="4">
    <location>
        <begin position="27"/>
        <end position="87"/>
    </location>
</feature>
<gene>
    <name evidence="5" type="ORF">N1032_17250</name>
</gene>
<dbReference type="PROSITE" id="PS50977">
    <property type="entry name" value="HTH_TETR_2"/>
    <property type="match status" value="1"/>
</dbReference>
<comment type="caution">
    <text evidence="5">The sequence shown here is derived from an EMBL/GenBank/DDBJ whole genome shotgun (WGS) entry which is preliminary data.</text>
</comment>
<evidence type="ECO:0000256" key="2">
    <source>
        <dbReference type="PROSITE-ProRule" id="PRU00335"/>
    </source>
</evidence>
<dbReference type="InterPro" id="IPR001647">
    <property type="entry name" value="HTH_TetR"/>
</dbReference>
<dbReference type="Pfam" id="PF00440">
    <property type="entry name" value="TetR_N"/>
    <property type="match status" value="1"/>
</dbReference>
<dbReference type="EMBL" id="JANLCJ010000006">
    <property type="protein sequence ID" value="MCS5735495.1"/>
    <property type="molecule type" value="Genomic_DNA"/>
</dbReference>
<dbReference type="InterPro" id="IPR050109">
    <property type="entry name" value="HTH-type_TetR-like_transc_reg"/>
</dbReference>
<evidence type="ECO:0000313" key="6">
    <source>
        <dbReference type="Proteomes" id="UP001165586"/>
    </source>
</evidence>
<accession>A0ABT2H6C1</accession>
<evidence type="ECO:0000313" key="5">
    <source>
        <dbReference type="EMBL" id="MCS5735495.1"/>
    </source>
</evidence>
<keyword evidence="1 2" id="KW-0238">DNA-binding</keyword>
<reference evidence="5" key="1">
    <citation type="submission" date="2022-08" db="EMBL/GenBank/DDBJ databases">
        <authorList>
            <person name="Deng Y."/>
            <person name="Han X.-F."/>
            <person name="Zhang Y.-Q."/>
        </authorList>
    </citation>
    <scope>NUCLEOTIDE SEQUENCE</scope>
    <source>
        <strain evidence="5">CPCC 203386</strain>
    </source>
</reference>
<dbReference type="SUPFAM" id="SSF46689">
    <property type="entry name" value="Homeodomain-like"/>
    <property type="match status" value="1"/>
</dbReference>
<organism evidence="5 6">
    <name type="scientific">Herbiconiux daphne</name>
    <dbReference type="NCBI Taxonomy" id="2970914"/>
    <lineage>
        <taxon>Bacteria</taxon>
        <taxon>Bacillati</taxon>
        <taxon>Actinomycetota</taxon>
        <taxon>Actinomycetes</taxon>
        <taxon>Micrococcales</taxon>
        <taxon>Microbacteriaceae</taxon>
        <taxon>Herbiconiux</taxon>
    </lineage>
</organism>
<dbReference type="Gene3D" id="1.10.357.10">
    <property type="entry name" value="Tetracycline Repressor, domain 2"/>
    <property type="match status" value="1"/>
</dbReference>
<keyword evidence="6" id="KW-1185">Reference proteome</keyword>
<dbReference type="PRINTS" id="PR00455">
    <property type="entry name" value="HTHTETR"/>
</dbReference>
<dbReference type="PANTHER" id="PTHR30055">
    <property type="entry name" value="HTH-TYPE TRANSCRIPTIONAL REGULATOR RUTR"/>
    <property type="match status" value="1"/>
</dbReference>
<protein>
    <submittedName>
        <fullName evidence="5">TetR/AcrR family transcriptional regulator</fullName>
    </submittedName>
</protein>